<reference evidence="4" key="1">
    <citation type="submission" date="2016-05" db="EMBL/GenBank/DDBJ databases">
        <authorList>
            <person name="Naeem Raeece"/>
        </authorList>
    </citation>
    <scope>NUCLEOTIDE SEQUENCE [LARGE SCALE GENOMIC DNA]</scope>
</reference>
<feature type="compositionally biased region" description="Basic and acidic residues" evidence="2">
    <location>
        <begin position="10"/>
        <end position="30"/>
    </location>
</feature>
<feature type="compositionally biased region" description="Basic residues" evidence="2">
    <location>
        <begin position="522"/>
        <end position="531"/>
    </location>
</feature>
<feature type="region of interest" description="Disordered" evidence="2">
    <location>
        <begin position="1"/>
        <end position="30"/>
    </location>
</feature>
<feature type="region of interest" description="Disordered" evidence="2">
    <location>
        <begin position="472"/>
        <end position="722"/>
    </location>
</feature>
<proteinExistence type="predicted"/>
<accession>A0A1A8Z9C5</accession>
<feature type="compositionally biased region" description="Acidic residues" evidence="2">
    <location>
        <begin position="570"/>
        <end position="608"/>
    </location>
</feature>
<dbReference type="EMBL" id="FLRD01000114">
    <property type="protein sequence ID" value="SBT40461.1"/>
    <property type="molecule type" value="Genomic_DNA"/>
</dbReference>
<name>A0A1A8Z9C5_PLAOA</name>
<evidence type="ECO:0000256" key="2">
    <source>
        <dbReference type="SAM" id="MobiDB-lite"/>
    </source>
</evidence>
<feature type="coiled-coil region" evidence="1">
    <location>
        <begin position="388"/>
        <end position="471"/>
    </location>
</feature>
<feature type="compositionally biased region" description="Polar residues" evidence="2">
    <location>
        <begin position="871"/>
        <end position="890"/>
    </location>
</feature>
<sequence length="1660" mass="190303">MDNYESPSEVLKKREREKGNGEGSGKEKCGEHGELKFIDIFDEESDTDKNEEEIKIFLRKKKMINRRKAKKESAHFFEDPRSVEATDLASSTIAGSSANISSNANFNSNANFSGNANFSSNANNNTQSTTHNSTNSNVNVNCNMEGGTGTEGRGGRKEIAVGDGYRFEYTYDNFNESYLVHEIYRLKAEVEESVQKEFRKNEEKKLVEEKNKLLSKSIDDMKKDMEKLKNVYDEELTKIKESYDRCVSVLKNEMEEKENYFKKKIEEYENETIIKIEKYEDKYKKEKKENEEKDKIVNNLTKEKEDIKKELKEKLDCLQNLEKKINEMKEDNEKIKHLLNEEIEKNEKMKKMENKYEKDIFHFNNIVKQKNESIKNMVNDILVIKNVYEELVREKELNELNKKKLLKKIEDKENELLHLKSDINRCKVHNDKIRKHNDILNEEIRKKVKVITSLRNENDFLKKENQMFNKNFLSQKGGKARRSSIGGGSSGRGSSGRGSSGRGNNKVVEMEDELNRENRIRQEKKRGKGKLKSASVGITTEKEKVETETETGDTSEDDIEFEIDDKNGDDNGDDNGDENGDDNGDENGDENDDENDDDNDDENDDENDDWHNVKKEADTLAKGSVKKKENSVRKKKERLPKRNSPSWKKKHDDNGTSAGVAENVPIGRKSSACAKFPFNAHENKQNEEKTRMNSPKQDDSNSRNADVTHNGIPSVHSCGEVWNKPMSNKEKNLSDVRNKVANLVSVTISRDGSDSSVCAKWEKHDRDNIIVGELKNNDSEDMVKMKTEIKKAKDEKAEKANVERAIEEEYRDGVYSPAKSPFFLNLNTTNTFNKEMSSNKYFYDLNLYSMKRCNIFSFSNNVLPQGERKTWNSNRPQRGSVDPNSDKSNVNAGCIRGSSCSTLNGNNFDAKEKSIGGYTRGYDERKDIFLRTLKSATSDSTHDGKTERDSSFTEHHVGYPIVEDREKNKTIDYFLANIKNEELNSNYVLMKNKSRISKILSRNFMPEDKLEMEKGEIQVPPNKGSYHGKYLTNRNKDILEGKKTHIRRSKNPIPRVNQLMDSYLVKGNYHALLREREHSDMDCHTGIRSYLLNNCKKKNNIYGLFIINERLKSIYRNIENKRKSISNLPIDMSNMENVKRFSNSFNIVKSEYLSSNDVDNTSIVPSCFKDYGGERHLSLYRKEERAEGDSTVYTSQRYVDDNSHSERCVDNSHGGSTELCNISTIMNSSDENGNKIYDINQQMNPSSEKRNFSEYSNDYQHLIDDGKYTLKMESNDNTYNCTKILEGRNKGNDAHMKEDQDILVEDIPLHKEQKGKCVSFANKDIITFDIANGGVVPTESTELEERERIYKDYLHKIKMKTKNVARIENINLGSTEDVQLGDNKILQLREDAREEVNNHLDVSEVLNSNFNNFLLSYKYKRESEDYTSRKNKIFEFLKKKPFRTDPPCASNDTRGGRENSYFENYYSKLKHLQENHVGVSAGGVPAMEVTASRVTTSGVTASGVDALGGSTEHSPSRKPSYAENRHEIKNERMKAIRKVINPSDIFKAIYAQRESERFLFNSNSVMSNMVGKQGEPYDVTAERKKDPSHFVKLTKSRKEMAPMCDLHKLALTGNTSTLTSNSTITRDEANWGVPQRSDNFSCSSSCSSGGGNAIRMNTLR</sequence>
<feature type="region of interest" description="Disordered" evidence="2">
    <location>
        <begin position="1639"/>
        <end position="1660"/>
    </location>
</feature>
<dbReference type="Proteomes" id="UP000078555">
    <property type="component" value="Unassembled WGS sequence"/>
</dbReference>
<dbReference type="PANTHER" id="PTHR37410">
    <property type="entry name" value="ADHESIN, PUTATIVE-RELATED"/>
    <property type="match status" value="1"/>
</dbReference>
<keyword evidence="1" id="KW-0175">Coiled coil</keyword>
<keyword evidence="4" id="KW-1185">Reference proteome</keyword>
<evidence type="ECO:0000313" key="3">
    <source>
        <dbReference type="EMBL" id="SBT40461.1"/>
    </source>
</evidence>
<feature type="coiled-coil region" evidence="1">
    <location>
        <begin position="775"/>
        <end position="812"/>
    </location>
</feature>
<protein>
    <submittedName>
        <fullName evidence="3">Uncharacterized protein</fullName>
    </submittedName>
</protein>
<feature type="compositionally biased region" description="Basic and acidic residues" evidence="2">
    <location>
        <begin position="681"/>
        <end position="701"/>
    </location>
</feature>
<feature type="region of interest" description="Disordered" evidence="2">
    <location>
        <begin position="866"/>
        <end position="890"/>
    </location>
</feature>
<gene>
    <name evidence="3" type="ORF">POVWA1_042070</name>
</gene>
<feature type="compositionally biased region" description="Basic and acidic residues" evidence="2">
    <location>
        <begin position="609"/>
        <end position="619"/>
    </location>
</feature>
<evidence type="ECO:0000256" key="1">
    <source>
        <dbReference type="SAM" id="Coils"/>
    </source>
</evidence>
<feature type="region of interest" description="Disordered" evidence="2">
    <location>
        <begin position="1503"/>
        <end position="1523"/>
    </location>
</feature>
<feature type="compositionally biased region" description="Acidic residues" evidence="2">
    <location>
        <begin position="548"/>
        <end position="563"/>
    </location>
</feature>
<evidence type="ECO:0000313" key="4">
    <source>
        <dbReference type="Proteomes" id="UP000078555"/>
    </source>
</evidence>
<organism evidence="3 4">
    <name type="scientific">Plasmodium ovale wallikeri</name>
    <dbReference type="NCBI Taxonomy" id="864142"/>
    <lineage>
        <taxon>Eukaryota</taxon>
        <taxon>Sar</taxon>
        <taxon>Alveolata</taxon>
        <taxon>Apicomplexa</taxon>
        <taxon>Aconoidasida</taxon>
        <taxon>Haemosporida</taxon>
        <taxon>Plasmodiidae</taxon>
        <taxon>Plasmodium</taxon>
        <taxon>Plasmodium (Plasmodium)</taxon>
    </lineage>
</organism>
<feature type="region of interest" description="Disordered" evidence="2">
    <location>
        <begin position="118"/>
        <end position="138"/>
    </location>
</feature>
<dbReference type="PANTHER" id="PTHR37410:SF1">
    <property type="entry name" value="FACTOR, PUTATIVE-RELATED"/>
    <property type="match status" value="1"/>
</dbReference>
<feature type="compositionally biased region" description="Gly residues" evidence="2">
    <location>
        <begin position="485"/>
        <end position="501"/>
    </location>
</feature>
<feature type="coiled-coil region" evidence="1">
    <location>
        <begin position="204"/>
        <end position="359"/>
    </location>
</feature>